<evidence type="ECO:0000256" key="2">
    <source>
        <dbReference type="ARBA" id="ARBA00022679"/>
    </source>
</evidence>
<evidence type="ECO:0000256" key="1">
    <source>
        <dbReference type="ARBA" id="ARBA00022676"/>
    </source>
</evidence>
<evidence type="ECO:0000259" key="3">
    <source>
        <dbReference type="Pfam" id="PF00534"/>
    </source>
</evidence>
<name>A0A2D1TVT1_9ACTN</name>
<dbReference type="Gene3D" id="3.40.50.2000">
    <property type="entry name" value="Glycogen Phosphorylase B"/>
    <property type="match status" value="2"/>
</dbReference>
<dbReference type="InterPro" id="IPR050194">
    <property type="entry name" value="Glycosyltransferase_grp1"/>
</dbReference>
<accession>A0A2D1TVT1</accession>
<dbReference type="KEGG" id="caer:CSV91_02055"/>
<dbReference type="Pfam" id="PF00534">
    <property type="entry name" value="Glycos_transf_1"/>
    <property type="match status" value="1"/>
</dbReference>
<sequence length="381" mass="42217">MAGETPIKVLNIVPSLAMDAGVTSFVRNMFLFRDSSRVSYDYLHHDVVNGELRHPLNYDDEFKGRGAKVFTVTHAGTDLSAFIREVKGFFQEHGSEYDVVHCHMPNSAFWTLRYAAEAGVAHRVLHSHLNSSSDRFSHRVRNAPLIWFGRRWATDGVACSEDAGRYLFRGKDFLVMRNGIDIDRFAFNPEVRTACRVELGIGPEEPVVGCVGRISLQKNFSFAVRAFGEYVAAHGPARLVIIGESNSADERRELQELVHEMGLENSVMLLGLRSDAYRLYSLFDVFFMPSLYEGLPVSAVEAQAAGLPCVYSTGVPAETDIAGTGSFTALDAPLANWARALNVAIEGGRHLEAPNKLEAAGYSAEANAARLMEYYERLLSR</sequence>
<evidence type="ECO:0000313" key="5">
    <source>
        <dbReference type="EMBL" id="ATP53425.1"/>
    </source>
</evidence>
<proteinExistence type="predicted"/>
<dbReference type="InterPro" id="IPR028098">
    <property type="entry name" value="Glyco_trans_4-like_N"/>
</dbReference>
<dbReference type="InterPro" id="IPR001296">
    <property type="entry name" value="Glyco_trans_1"/>
</dbReference>
<organism evidence="5 6">
    <name type="scientific">Collinsella aerofaciens</name>
    <dbReference type="NCBI Taxonomy" id="74426"/>
    <lineage>
        <taxon>Bacteria</taxon>
        <taxon>Bacillati</taxon>
        <taxon>Actinomycetota</taxon>
        <taxon>Coriobacteriia</taxon>
        <taxon>Coriobacteriales</taxon>
        <taxon>Coriobacteriaceae</taxon>
        <taxon>Collinsella</taxon>
    </lineage>
</organism>
<dbReference type="EMBL" id="CP024160">
    <property type="protein sequence ID" value="ATP53425.1"/>
    <property type="molecule type" value="Genomic_DNA"/>
</dbReference>
<feature type="domain" description="Glycosyltransferase subfamily 4-like N-terminal" evidence="4">
    <location>
        <begin position="79"/>
        <end position="184"/>
    </location>
</feature>
<dbReference type="SUPFAM" id="SSF53756">
    <property type="entry name" value="UDP-Glycosyltransferase/glycogen phosphorylase"/>
    <property type="match status" value="1"/>
</dbReference>
<dbReference type="PANTHER" id="PTHR45947:SF3">
    <property type="entry name" value="SULFOQUINOVOSYL TRANSFERASE SQD2"/>
    <property type="match status" value="1"/>
</dbReference>
<reference evidence="5 6" key="1">
    <citation type="submission" date="2017-10" db="EMBL/GenBank/DDBJ databases">
        <title>Complete genome sequence of Collinsella aerofaciens isolated from the gut of a healthy adult Indian.</title>
        <authorList>
            <person name="Bag S."/>
            <person name="Ghosh T.S."/>
            <person name="Das B."/>
        </authorList>
    </citation>
    <scope>NUCLEOTIDE SEQUENCE [LARGE SCALE GENOMIC DNA]</scope>
    <source>
        <strain evidence="6">indica</strain>
    </source>
</reference>
<dbReference type="PANTHER" id="PTHR45947">
    <property type="entry name" value="SULFOQUINOVOSYL TRANSFERASE SQD2"/>
    <property type="match status" value="1"/>
</dbReference>
<dbReference type="Pfam" id="PF13439">
    <property type="entry name" value="Glyco_transf_4"/>
    <property type="match status" value="1"/>
</dbReference>
<evidence type="ECO:0000313" key="6">
    <source>
        <dbReference type="Proteomes" id="UP000225608"/>
    </source>
</evidence>
<dbReference type="Proteomes" id="UP000225608">
    <property type="component" value="Chromosome"/>
</dbReference>
<keyword evidence="2 5" id="KW-0808">Transferase</keyword>
<gene>
    <name evidence="5" type="ORF">CSV91_02055</name>
</gene>
<evidence type="ECO:0000259" key="4">
    <source>
        <dbReference type="Pfam" id="PF13439"/>
    </source>
</evidence>
<dbReference type="GO" id="GO:1901137">
    <property type="term" value="P:carbohydrate derivative biosynthetic process"/>
    <property type="evidence" value="ECO:0007669"/>
    <property type="project" value="UniProtKB-ARBA"/>
</dbReference>
<keyword evidence="1" id="KW-0328">Glycosyltransferase</keyword>
<protein>
    <submittedName>
        <fullName evidence="5">Glycosyl transferase family 1</fullName>
    </submittedName>
</protein>
<feature type="domain" description="Glycosyl transferase family 1" evidence="3">
    <location>
        <begin position="196"/>
        <end position="326"/>
    </location>
</feature>
<dbReference type="AlphaFoldDB" id="A0A2D1TVT1"/>
<dbReference type="RefSeq" id="WP_099431601.1">
    <property type="nucleotide sequence ID" value="NZ_CP024160.1"/>
</dbReference>
<dbReference type="GO" id="GO:0016757">
    <property type="term" value="F:glycosyltransferase activity"/>
    <property type="evidence" value="ECO:0007669"/>
    <property type="project" value="UniProtKB-KW"/>
</dbReference>